<comment type="caution">
    <text evidence="7">The sequence shown here is derived from an EMBL/GenBank/DDBJ whole genome shotgun (WGS) entry which is preliminary data.</text>
</comment>
<dbReference type="Proteomes" id="UP000765802">
    <property type="component" value="Unassembled WGS sequence"/>
</dbReference>
<dbReference type="InterPro" id="IPR015590">
    <property type="entry name" value="Aldehyde_DH_dom"/>
</dbReference>
<evidence type="ECO:0000259" key="6">
    <source>
        <dbReference type="Pfam" id="PF00171"/>
    </source>
</evidence>
<dbReference type="InterPro" id="IPR016161">
    <property type="entry name" value="Ald_DH/histidinol_DH"/>
</dbReference>
<keyword evidence="8" id="KW-1185">Reference proteome</keyword>
<evidence type="ECO:0000256" key="1">
    <source>
        <dbReference type="ARBA" id="ARBA00009986"/>
    </source>
</evidence>
<evidence type="ECO:0000256" key="3">
    <source>
        <dbReference type="PIRNR" id="PIRNR036492"/>
    </source>
</evidence>
<dbReference type="Gene3D" id="3.40.605.10">
    <property type="entry name" value="Aldehyde Dehydrogenase, Chain A, domain 1"/>
    <property type="match status" value="1"/>
</dbReference>
<reference evidence="7 8" key="1">
    <citation type="submission" date="2016-07" db="EMBL/GenBank/DDBJ databases">
        <title>Genome analysis of Flavihumibacter stibioxidans YS-17.</title>
        <authorList>
            <person name="Shi K."/>
            <person name="Han Y."/>
            <person name="Wang G."/>
        </authorList>
    </citation>
    <scope>NUCLEOTIDE SEQUENCE [LARGE SCALE GENOMIC DNA]</scope>
    <source>
        <strain evidence="7 8">YS-17</strain>
    </source>
</reference>
<dbReference type="Gene3D" id="3.40.309.10">
    <property type="entry name" value="Aldehyde Dehydrogenase, Chain A, domain 2"/>
    <property type="match status" value="1"/>
</dbReference>
<dbReference type="PIRSF" id="PIRSF036492">
    <property type="entry name" value="ALDH"/>
    <property type="match status" value="1"/>
</dbReference>
<dbReference type="PROSITE" id="PS00070">
    <property type="entry name" value="ALDEHYDE_DEHYDR_CYS"/>
    <property type="match status" value="1"/>
</dbReference>
<dbReference type="InterPro" id="IPR016160">
    <property type="entry name" value="Ald_DH_CS_CYS"/>
</dbReference>
<dbReference type="InterPro" id="IPR016162">
    <property type="entry name" value="Ald_DH_N"/>
</dbReference>
<organism evidence="7 8">
    <name type="scientific">Flavihumibacter stibioxidans</name>
    <dbReference type="NCBI Taxonomy" id="1834163"/>
    <lineage>
        <taxon>Bacteria</taxon>
        <taxon>Pseudomonadati</taxon>
        <taxon>Bacteroidota</taxon>
        <taxon>Chitinophagia</taxon>
        <taxon>Chitinophagales</taxon>
        <taxon>Chitinophagaceae</taxon>
        <taxon>Flavihumibacter</taxon>
    </lineage>
</organism>
<sequence>MKKHFQSGQSSSYEARRDKLLRLQSVVRRFEEDIFRALYDDLHKGKEEAWATEIGIVHAEIRQALSQLTSWMRPKRVGTNLANLPSSSHIYNEPLGVVLVIAPWNYPFMLLLSPLIGAIAAGNAAVLKPSEYAPATDALIKKMISETFAPEEIMVVQGDGATVLPAMMNHFRFDHVFFTGGTTVGRIIYQMAASQLVPVTLELGGKSPCVVEADANIEVAARRIALAKFSNAGQMCIAPDYILVHHSVKDKLVDALKDHIRKFYSGDPAKSEDFGRIINEKQFRRLVAYLQQGRILEGGKTDESARYIAPSILDEVSPDAPIMKEEIFGPILPVLTYKSMEEALQVIARNPNPLAFYIFTNSEKREKAWIESVPFGGGCVNNTAWHFTNPSLPFGGRGYSGTGACHGKFSYDCFSHRKSVMKTPTWFDPGIKYPPFKGKLSLFKKLIR</sequence>
<keyword evidence="2 3" id="KW-0560">Oxidoreductase</keyword>
<dbReference type="PROSITE" id="PS00687">
    <property type="entry name" value="ALDEHYDE_DEHYDR_GLU"/>
    <property type="match status" value="1"/>
</dbReference>
<dbReference type="SUPFAM" id="SSF53720">
    <property type="entry name" value="ALDH-like"/>
    <property type="match status" value="1"/>
</dbReference>
<dbReference type="InterPro" id="IPR016163">
    <property type="entry name" value="Ald_DH_C"/>
</dbReference>
<evidence type="ECO:0000256" key="2">
    <source>
        <dbReference type="ARBA" id="ARBA00023002"/>
    </source>
</evidence>
<evidence type="ECO:0000256" key="4">
    <source>
        <dbReference type="PROSITE-ProRule" id="PRU10007"/>
    </source>
</evidence>
<feature type="active site" evidence="4">
    <location>
        <position position="202"/>
    </location>
</feature>
<feature type="domain" description="Aldehyde dehydrogenase" evidence="6">
    <location>
        <begin position="3"/>
        <end position="420"/>
    </location>
</feature>
<dbReference type="InterPro" id="IPR029510">
    <property type="entry name" value="Ald_DH_CS_GLU"/>
</dbReference>
<evidence type="ECO:0000313" key="8">
    <source>
        <dbReference type="Proteomes" id="UP000765802"/>
    </source>
</evidence>
<dbReference type="PANTHER" id="PTHR43570:SF16">
    <property type="entry name" value="ALDEHYDE DEHYDROGENASE TYPE III, ISOFORM Q"/>
    <property type="match status" value="1"/>
</dbReference>
<dbReference type="PANTHER" id="PTHR43570">
    <property type="entry name" value="ALDEHYDE DEHYDROGENASE"/>
    <property type="match status" value="1"/>
</dbReference>
<comment type="similarity">
    <text evidence="1 3 5">Belongs to the aldehyde dehydrogenase family.</text>
</comment>
<dbReference type="EMBL" id="MBUA01000012">
    <property type="protein sequence ID" value="MBC6491148.1"/>
    <property type="molecule type" value="Genomic_DNA"/>
</dbReference>
<evidence type="ECO:0000313" key="7">
    <source>
        <dbReference type="EMBL" id="MBC6491148.1"/>
    </source>
</evidence>
<proteinExistence type="inferred from homology"/>
<accession>A0ABR7M7Y4</accession>
<gene>
    <name evidence="7" type="ORF">BC349_08905</name>
</gene>
<evidence type="ECO:0000256" key="5">
    <source>
        <dbReference type="RuleBase" id="RU003345"/>
    </source>
</evidence>
<dbReference type="InterPro" id="IPR012394">
    <property type="entry name" value="Aldehyde_DH_NAD(P)"/>
</dbReference>
<dbReference type="Pfam" id="PF00171">
    <property type="entry name" value="Aldedh"/>
    <property type="match status" value="1"/>
</dbReference>
<name>A0ABR7M7Y4_9BACT</name>
<protein>
    <recommendedName>
        <fullName evidence="3">Aldehyde dehydrogenase</fullName>
    </recommendedName>
</protein>